<dbReference type="InParanoid" id="K5VCQ8"/>
<dbReference type="InterPro" id="IPR051606">
    <property type="entry name" value="Polyketide_Oxido-like"/>
</dbReference>
<dbReference type="AlphaFoldDB" id="K5VCQ8"/>
<organism evidence="3 4">
    <name type="scientific">Phanerochaete carnosa (strain HHB-10118-sp)</name>
    <name type="common">White-rot fungus</name>
    <name type="synonym">Peniophora carnosa</name>
    <dbReference type="NCBI Taxonomy" id="650164"/>
    <lineage>
        <taxon>Eukaryota</taxon>
        <taxon>Fungi</taxon>
        <taxon>Dikarya</taxon>
        <taxon>Basidiomycota</taxon>
        <taxon>Agaricomycotina</taxon>
        <taxon>Agaricomycetes</taxon>
        <taxon>Polyporales</taxon>
        <taxon>Phanerochaetaceae</taxon>
        <taxon>Phanerochaete</taxon>
    </lineage>
</organism>
<protein>
    <recommendedName>
        <fullName evidence="2">NAD(P)-binding domain-containing protein</fullName>
    </recommendedName>
</protein>
<dbReference type="KEGG" id="pco:PHACADRAFT_246816"/>
<accession>K5VCQ8</accession>
<dbReference type="PANTHER" id="PTHR43355">
    <property type="entry name" value="FLAVIN REDUCTASE (NADPH)"/>
    <property type="match status" value="1"/>
</dbReference>
<dbReference type="Pfam" id="PF13460">
    <property type="entry name" value="NAD_binding_10"/>
    <property type="match status" value="1"/>
</dbReference>
<dbReference type="RefSeq" id="XP_007390173.1">
    <property type="nucleotide sequence ID" value="XM_007390111.1"/>
</dbReference>
<dbReference type="Gene3D" id="3.40.50.720">
    <property type="entry name" value="NAD(P)-binding Rossmann-like Domain"/>
    <property type="match status" value="1"/>
</dbReference>
<reference evidence="3 4" key="1">
    <citation type="journal article" date="2012" name="BMC Genomics">
        <title>Comparative genomics of the white-rot fungi, Phanerochaete carnosa and P. chrysosporium, to elucidate the genetic basis of the distinct wood types they colonize.</title>
        <authorList>
            <person name="Suzuki H."/>
            <person name="MacDonald J."/>
            <person name="Syed K."/>
            <person name="Salamov A."/>
            <person name="Hori C."/>
            <person name="Aerts A."/>
            <person name="Henrissat B."/>
            <person name="Wiebenga A."/>
            <person name="vanKuyk P.A."/>
            <person name="Barry K."/>
            <person name="Lindquist E."/>
            <person name="LaButti K."/>
            <person name="Lapidus A."/>
            <person name="Lucas S."/>
            <person name="Coutinho P."/>
            <person name="Gong Y."/>
            <person name="Samejima M."/>
            <person name="Mahadevan R."/>
            <person name="Abou-Zaid M."/>
            <person name="de Vries R.P."/>
            <person name="Igarashi K."/>
            <person name="Yadav J.S."/>
            <person name="Grigoriev I.V."/>
            <person name="Master E.R."/>
        </authorList>
    </citation>
    <scope>NUCLEOTIDE SEQUENCE [LARGE SCALE GENOMIC DNA]</scope>
    <source>
        <strain evidence="3 4">HHB-10118-sp</strain>
    </source>
</reference>
<dbReference type="InterPro" id="IPR036291">
    <property type="entry name" value="NAD(P)-bd_dom_sf"/>
</dbReference>
<dbReference type="EMBL" id="JH930468">
    <property type="protein sequence ID" value="EKM60726.1"/>
    <property type="molecule type" value="Genomic_DNA"/>
</dbReference>
<dbReference type="PANTHER" id="PTHR43355:SF2">
    <property type="entry name" value="FLAVIN REDUCTASE (NADPH)"/>
    <property type="match status" value="1"/>
</dbReference>
<dbReference type="OrthoDB" id="10254221at2759"/>
<feature type="domain" description="NAD(P)-binding" evidence="2">
    <location>
        <begin position="7"/>
        <end position="208"/>
    </location>
</feature>
<evidence type="ECO:0000256" key="1">
    <source>
        <dbReference type="ARBA" id="ARBA00038376"/>
    </source>
</evidence>
<comment type="similarity">
    <text evidence="1">Belongs to the avfA family.</text>
</comment>
<name>K5VCQ8_PHACS</name>
<dbReference type="GO" id="GO:0016646">
    <property type="term" value="F:oxidoreductase activity, acting on the CH-NH group of donors, NAD or NADP as acceptor"/>
    <property type="evidence" value="ECO:0007669"/>
    <property type="project" value="TreeGrafter"/>
</dbReference>
<evidence type="ECO:0000313" key="4">
    <source>
        <dbReference type="Proteomes" id="UP000008370"/>
    </source>
</evidence>
<sequence>MKVLILGATGPCGQLLIQEALAAGHSVVLLVRSPHKLPDSIKSNPSVTVISGQLTDAELVGRTVADVDVVLSALGPPVSVTSGLTYPSDTPLAQAYGLIIAAMKRHGVRRLIALGTSSIKDEHDHFSVVFKTLVTGVHLFAHGAYKDVVAIGDRVRHEGGDLDWTIVRVPVLTSDPDKTYIAGYVGDGHVKPKLARPAFAAFALQELDKGEWIRKAPLVSSP</sequence>
<gene>
    <name evidence="3" type="ORF">PHACADRAFT_246816</name>
</gene>
<keyword evidence="4" id="KW-1185">Reference proteome</keyword>
<dbReference type="Proteomes" id="UP000008370">
    <property type="component" value="Unassembled WGS sequence"/>
</dbReference>
<proteinExistence type="inferred from homology"/>
<dbReference type="STRING" id="650164.K5VCQ8"/>
<dbReference type="SUPFAM" id="SSF51735">
    <property type="entry name" value="NAD(P)-binding Rossmann-fold domains"/>
    <property type="match status" value="1"/>
</dbReference>
<evidence type="ECO:0000313" key="3">
    <source>
        <dbReference type="EMBL" id="EKM60726.1"/>
    </source>
</evidence>
<dbReference type="InterPro" id="IPR016040">
    <property type="entry name" value="NAD(P)-bd_dom"/>
</dbReference>
<dbReference type="GeneID" id="18913915"/>
<dbReference type="HOGENOM" id="CLU_025711_4_3_1"/>
<evidence type="ECO:0000259" key="2">
    <source>
        <dbReference type="Pfam" id="PF13460"/>
    </source>
</evidence>